<dbReference type="Pfam" id="PF13302">
    <property type="entry name" value="Acetyltransf_3"/>
    <property type="match status" value="1"/>
</dbReference>
<dbReference type="Proteomes" id="UP000650994">
    <property type="component" value="Unassembled WGS sequence"/>
</dbReference>
<reference evidence="2" key="1">
    <citation type="journal article" date="2014" name="Int. J. Syst. Evol. Microbiol.">
        <title>Complete genome of a new Firmicutes species belonging to the dominant human colonic microbiota ('Ruminococcus bicirculans') reveals two chromosomes and a selective capacity to utilize plant glucans.</title>
        <authorList>
            <consortium name="NISC Comparative Sequencing Program"/>
            <person name="Wegmann U."/>
            <person name="Louis P."/>
            <person name="Goesmann A."/>
            <person name="Henrissat B."/>
            <person name="Duncan S.H."/>
            <person name="Flint H.J."/>
        </authorList>
    </citation>
    <scope>NUCLEOTIDE SEQUENCE</scope>
    <source>
        <strain evidence="2">CGMCC 1.12707</strain>
    </source>
</reference>
<dbReference type="RefSeq" id="WP_072932128.1">
    <property type="nucleotide sequence ID" value="NZ_BMFL01000001.1"/>
</dbReference>
<dbReference type="PANTHER" id="PTHR43792:SF16">
    <property type="entry name" value="N-ACETYLTRANSFERASE DOMAIN-CONTAINING PROTEIN"/>
    <property type="match status" value="1"/>
</dbReference>
<dbReference type="GO" id="GO:0016747">
    <property type="term" value="F:acyltransferase activity, transferring groups other than amino-acyl groups"/>
    <property type="evidence" value="ECO:0007669"/>
    <property type="project" value="InterPro"/>
</dbReference>
<dbReference type="EMBL" id="FRBH01000007">
    <property type="protein sequence ID" value="SHL21638.1"/>
    <property type="molecule type" value="Genomic_DNA"/>
</dbReference>
<keyword evidence="5" id="KW-1185">Reference proteome</keyword>
<dbReference type="Proteomes" id="UP000184120">
    <property type="component" value="Unassembled WGS sequence"/>
</dbReference>
<evidence type="ECO:0000313" key="5">
    <source>
        <dbReference type="Proteomes" id="UP000650994"/>
    </source>
</evidence>
<evidence type="ECO:0000313" key="3">
    <source>
        <dbReference type="EMBL" id="SHL21638.1"/>
    </source>
</evidence>
<sequence length="182" mass="21491">MNYTPILETDRLIIRPMTLDDVEGHFSMDSQPEVHTYLRAEPLQKIEESKKMIESIQIQYKNFGVGRVAVIEKESGEFIGWTGFKFIEEKEAINNQFGFLDFGYRYKKEAWGKGYATEAAKACMDYYWKEMTHFKLNALTHIENKASRNVLEKIGFEVTETFIFDLWEIDCFWYELKSGIKF</sequence>
<dbReference type="PANTHER" id="PTHR43792">
    <property type="entry name" value="GNAT FAMILY, PUTATIVE (AFU_ORTHOLOGUE AFUA_3G00765)-RELATED-RELATED"/>
    <property type="match status" value="1"/>
</dbReference>
<dbReference type="EMBL" id="BMFL01000001">
    <property type="protein sequence ID" value="GGE88225.1"/>
    <property type="molecule type" value="Genomic_DNA"/>
</dbReference>
<accession>A0A1M6YTQ6</accession>
<dbReference type="STRING" id="1434701.SAMN05443634_10737"/>
<gene>
    <name evidence="2" type="ORF">GCM10010984_02450</name>
    <name evidence="3" type="ORF">SAMN05443634_10737</name>
</gene>
<evidence type="ECO:0000259" key="1">
    <source>
        <dbReference type="PROSITE" id="PS51186"/>
    </source>
</evidence>
<protein>
    <submittedName>
        <fullName evidence="2 3">N-acetyltransferase</fullName>
    </submittedName>
</protein>
<reference evidence="5" key="4">
    <citation type="journal article" date="2019" name="Int. J. Syst. Evol. Microbiol.">
        <title>The Global Catalogue of Microorganisms (GCM) 10K type strain sequencing project: providing services to taxonomists for standard genome sequencing and annotation.</title>
        <authorList>
            <consortium name="The Broad Institute Genomics Platform"/>
            <consortium name="The Broad Institute Genome Sequencing Center for Infectious Disease"/>
            <person name="Wu L."/>
            <person name="Ma J."/>
        </authorList>
    </citation>
    <scope>NUCLEOTIDE SEQUENCE [LARGE SCALE GENOMIC DNA]</scope>
    <source>
        <strain evidence="5">CGMCC 1.12707</strain>
    </source>
</reference>
<reference evidence="2" key="5">
    <citation type="submission" date="2024-05" db="EMBL/GenBank/DDBJ databases">
        <authorList>
            <person name="Sun Q."/>
            <person name="Zhou Y."/>
        </authorList>
    </citation>
    <scope>NUCLEOTIDE SEQUENCE</scope>
    <source>
        <strain evidence="2">CGMCC 1.12707</strain>
    </source>
</reference>
<reference evidence="3" key="3">
    <citation type="submission" date="2016-11" db="EMBL/GenBank/DDBJ databases">
        <authorList>
            <person name="Jaros S."/>
            <person name="Januszkiewicz K."/>
            <person name="Wedrychowicz H."/>
        </authorList>
    </citation>
    <scope>NUCLEOTIDE SEQUENCE [LARGE SCALE GENOMIC DNA]</scope>
    <source>
        <strain evidence="3">DSM 27989</strain>
    </source>
</reference>
<dbReference type="InterPro" id="IPR000182">
    <property type="entry name" value="GNAT_dom"/>
</dbReference>
<evidence type="ECO:0000313" key="2">
    <source>
        <dbReference type="EMBL" id="GGE88225.1"/>
    </source>
</evidence>
<dbReference type="OrthoDB" id="9788916at2"/>
<dbReference type="Gene3D" id="3.40.630.30">
    <property type="match status" value="1"/>
</dbReference>
<feature type="domain" description="N-acetyltransferase" evidence="1">
    <location>
        <begin position="12"/>
        <end position="179"/>
    </location>
</feature>
<evidence type="ECO:0000313" key="4">
    <source>
        <dbReference type="Proteomes" id="UP000184120"/>
    </source>
</evidence>
<dbReference type="SUPFAM" id="SSF55729">
    <property type="entry name" value="Acyl-CoA N-acyltransferases (Nat)"/>
    <property type="match status" value="1"/>
</dbReference>
<proteinExistence type="predicted"/>
<reference evidence="4" key="2">
    <citation type="submission" date="2016-11" db="EMBL/GenBank/DDBJ databases">
        <authorList>
            <person name="Varghese N."/>
            <person name="Submissions S."/>
        </authorList>
    </citation>
    <scope>NUCLEOTIDE SEQUENCE [LARGE SCALE GENOMIC DNA]</scope>
    <source>
        <strain evidence="4">DSM 27989</strain>
    </source>
</reference>
<dbReference type="AlphaFoldDB" id="A0A1M6YTQ6"/>
<dbReference type="InterPro" id="IPR051531">
    <property type="entry name" value="N-acetyltransferase"/>
</dbReference>
<name>A0A1M6YTQ6_9FLAO</name>
<dbReference type="InterPro" id="IPR016181">
    <property type="entry name" value="Acyl_CoA_acyltransferase"/>
</dbReference>
<organism evidence="3 4">
    <name type="scientific">Chishuiella changwenlii</name>
    <dbReference type="NCBI Taxonomy" id="1434701"/>
    <lineage>
        <taxon>Bacteria</taxon>
        <taxon>Pseudomonadati</taxon>
        <taxon>Bacteroidota</taxon>
        <taxon>Flavobacteriia</taxon>
        <taxon>Flavobacteriales</taxon>
        <taxon>Weeksellaceae</taxon>
        <taxon>Chishuiella</taxon>
    </lineage>
</organism>
<keyword evidence="3" id="KW-0808">Transferase</keyword>
<dbReference type="PROSITE" id="PS51186">
    <property type="entry name" value="GNAT"/>
    <property type="match status" value="1"/>
</dbReference>